<dbReference type="Pfam" id="PF18029">
    <property type="entry name" value="Glyoxalase_6"/>
    <property type="match status" value="1"/>
</dbReference>
<dbReference type="InterPro" id="IPR041581">
    <property type="entry name" value="Glyoxalase_6"/>
</dbReference>
<dbReference type="InterPro" id="IPR029068">
    <property type="entry name" value="Glyas_Bleomycin-R_OHBP_Dase"/>
</dbReference>
<dbReference type="InterPro" id="IPR052164">
    <property type="entry name" value="Anthracycline_SecMetBiosynth"/>
</dbReference>
<comment type="caution">
    <text evidence="2">The sequence shown here is derived from an EMBL/GenBank/DDBJ whole genome shotgun (WGS) entry which is preliminary data.</text>
</comment>
<dbReference type="PANTHER" id="PTHR33993">
    <property type="entry name" value="GLYOXALASE-RELATED"/>
    <property type="match status" value="1"/>
</dbReference>
<dbReference type="Proteomes" id="UP001499895">
    <property type="component" value="Unassembled WGS sequence"/>
</dbReference>
<dbReference type="EMBL" id="BAAAHB010000001">
    <property type="protein sequence ID" value="GAA0443202.1"/>
    <property type="molecule type" value="Genomic_DNA"/>
</dbReference>
<dbReference type="InterPro" id="IPR004360">
    <property type="entry name" value="Glyas_Fos-R_dOase_dom"/>
</dbReference>
<reference evidence="2 3" key="1">
    <citation type="journal article" date="2019" name="Int. J. Syst. Evol. Microbiol.">
        <title>The Global Catalogue of Microorganisms (GCM) 10K type strain sequencing project: providing services to taxonomists for standard genome sequencing and annotation.</title>
        <authorList>
            <consortium name="The Broad Institute Genomics Platform"/>
            <consortium name="The Broad Institute Genome Sequencing Center for Infectious Disease"/>
            <person name="Wu L."/>
            <person name="Ma J."/>
        </authorList>
    </citation>
    <scope>NUCLEOTIDE SEQUENCE [LARGE SCALE GENOMIC DNA]</scope>
    <source>
        <strain evidence="2 3">JCM 10649</strain>
    </source>
</reference>
<proteinExistence type="predicted"/>
<sequence length="279" mass="29605">MGFMSPGQVVWFEIGTTDPKAVTDFYGPLLGWSFEVDPDSSVDGRTYTRILAPGAPWPMGAIQQGDTGGETLNLSVLSADVHADVDKLTALGAQIVVPATAVGEVTVFARLKDPRGNVLSLFSRGESAQLAERAQATEEHMQQAAAAPQPGAMAWFEIGTTDLQATTDFYASAFGWRIEKDETAGGKPYFSIFGPSAEWPSGGLWDHSGDSTEGAGADYMMPCFLVPDVVATTTAAQQAGARVEYGPDTTPDGLVYSRLLDPRGNRFGLFSPPAQTTDV</sequence>
<dbReference type="CDD" id="cd07247">
    <property type="entry name" value="SgaA_N_like"/>
    <property type="match status" value="1"/>
</dbReference>
<evidence type="ECO:0000313" key="3">
    <source>
        <dbReference type="Proteomes" id="UP001499895"/>
    </source>
</evidence>
<dbReference type="SUPFAM" id="SSF54593">
    <property type="entry name" value="Glyoxalase/Bleomycin resistance protein/Dihydroxybiphenyl dioxygenase"/>
    <property type="match status" value="2"/>
</dbReference>
<accession>A0ABN0ZCG3</accession>
<dbReference type="InterPro" id="IPR037523">
    <property type="entry name" value="VOC_core"/>
</dbReference>
<feature type="domain" description="VOC" evidence="1">
    <location>
        <begin position="8"/>
        <end position="124"/>
    </location>
</feature>
<gene>
    <name evidence="2" type="ORF">GCM10009544_02500</name>
</gene>
<evidence type="ECO:0000313" key="2">
    <source>
        <dbReference type="EMBL" id="GAA0443202.1"/>
    </source>
</evidence>
<protein>
    <recommendedName>
        <fullName evidence="1">VOC domain-containing protein</fullName>
    </recommendedName>
</protein>
<dbReference type="PROSITE" id="PS51819">
    <property type="entry name" value="VOC"/>
    <property type="match status" value="2"/>
</dbReference>
<organism evidence="2 3">
    <name type="scientific">Streptomyces stramineus</name>
    <dbReference type="NCBI Taxonomy" id="173861"/>
    <lineage>
        <taxon>Bacteria</taxon>
        <taxon>Bacillati</taxon>
        <taxon>Actinomycetota</taxon>
        <taxon>Actinomycetes</taxon>
        <taxon>Kitasatosporales</taxon>
        <taxon>Streptomycetaceae</taxon>
        <taxon>Streptomyces</taxon>
    </lineage>
</organism>
<dbReference type="PANTHER" id="PTHR33993:SF14">
    <property type="entry name" value="GB|AAF24581.1"/>
    <property type="match status" value="1"/>
</dbReference>
<dbReference type="Gene3D" id="3.10.180.10">
    <property type="entry name" value="2,3-Dihydroxybiphenyl 1,2-Dioxygenase, domain 1"/>
    <property type="match status" value="2"/>
</dbReference>
<feature type="domain" description="VOC" evidence="1">
    <location>
        <begin position="152"/>
        <end position="272"/>
    </location>
</feature>
<name>A0ABN0ZCG3_9ACTN</name>
<keyword evidence="3" id="KW-1185">Reference proteome</keyword>
<evidence type="ECO:0000259" key="1">
    <source>
        <dbReference type="PROSITE" id="PS51819"/>
    </source>
</evidence>
<dbReference type="Pfam" id="PF00903">
    <property type="entry name" value="Glyoxalase"/>
    <property type="match status" value="1"/>
</dbReference>